<dbReference type="RefSeq" id="WP_304537642.1">
    <property type="nucleotide sequence ID" value="NZ_JAUQOM010000022.1"/>
</dbReference>
<dbReference type="EMBL" id="JAUQOM010000022">
    <property type="protein sequence ID" value="MDO7837343.1"/>
    <property type="molecule type" value="Genomic_DNA"/>
</dbReference>
<dbReference type="InterPro" id="IPR041895">
    <property type="entry name" value="ArdA_dom1"/>
</dbReference>
<name>A0ABT8ZS34_9SPHN</name>
<dbReference type="Pfam" id="PF07275">
    <property type="entry name" value="ArdA"/>
    <property type="match status" value="1"/>
</dbReference>
<comment type="caution">
    <text evidence="1">The sequence shown here is derived from an EMBL/GenBank/DDBJ whole genome shotgun (WGS) entry which is preliminary data.</text>
</comment>
<dbReference type="Gene3D" id="1.10.10.1190">
    <property type="entry name" value="Antirestriction protein ArdA, domain 3"/>
    <property type="match status" value="1"/>
</dbReference>
<dbReference type="Proteomes" id="UP001176471">
    <property type="component" value="Unassembled WGS sequence"/>
</dbReference>
<accession>A0ABT8ZS34</accession>
<dbReference type="InterPro" id="IPR041893">
    <property type="entry name" value="ArdA_dom3"/>
</dbReference>
<dbReference type="InterPro" id="IPR009899">
    <property type="entry name" value="ArdA"/>
</dbReference>
<evidence type="ECO:0000313" key="1">
    <source>
        <dbReference type="EMBL" id="MDO7837343.1"/>
    </source>
</evidence>
<reference evidence="1" key="1">
    <citation type="submission" date="2023-07" db="EMBL/GenBank/DDBJ databases">
        <title>Bacterial whole genome sequence for Sphingobium sp. HBC34.</title>
        <authorList>
            <person name="Le V."/>
            <person name="Ko S.-R."/>
            <person name="Ahn C.-Y."/>
            <person name="Oh H.-M."/>
        </authorList>
    </citation>
    <scope>NUCLEOTIDE SEQUENCE</scope>
    <source>
        <strain evidence="1">HBC34</strain>
    </source>
</reference>
<dbReference type="Gene3D" id="3.10.20.480">
    <property type="entry name" value="Antirestriction protein ArdA, domain 1"/>
    <property type="match status" value="1"/>
</dbReference>
<organism evidence="1 2">
    <name type="scientific">Sphingobium cyanobacteriorum</name>
    <dbReference type="NCBI Taxonomy" id="3063954"/>
    <lineage>
        <taxon>Bacteria</taxon>
        <taxon>Pseudomonadati</taxon>
        <taxon>Pseudomonadota</taxon>
        <taxon>Alphaproteobacteria</taxon>
        <taxon>Sphingomonadales</taxon>
        <taxon>Sphingomonadaceae</taxon>
        <taxon>Sphingobium</taxon>
    </lineage>
</organism>
<protein>
    <submittedName>
        <fullName evidence="1">Antirestriction protein ArdA</fullName>
    </submittedName>
</protein>
<evidence type="ECO:0000313" key="2">
    <source>
        <dbReference type="Proteomes" id="UP001176471"/>
    </source>
</evidence>
<gene>
    <name evidence="1" type="ORF">Q4610_20055</name>
</gene>
<sequence>MGATITTSQTEQPRIYVACLAAYNNGILHGAWIDAAQEAWALWDEVAAMLAASPIAGAEEWAIHDHEGFGGVRISEHASLDTVTELASFIAEHGALGAALLDHCDGDLEEARRALEDRHLGTYASLADYVQEVTEETTAIPQALRYYIDYQAMARDAEINGDLFTVQMGWDTVHVFAGC</sequence>
<proteinExistence type="predicted"/>
<keyword evidence="2" id="KW-1185">Reference proteome</keyword>